<dbReference type="PROSITE" id="PS51257">
    <property type="entry name" value="PROKAR_LIPOPROTEIN"/>
    <property type="match status" value="1"/>
</dbReference>
<feature type="domain" description="SPOR" evidence="1">
    <location>
        <begin position="94"/>
        <end position="170"/>
    </location>
</feature>
<dbReference type="AlphaFoldDB" id="A0A1F5YV12"/>
<protein>
    <recommendedName>
        <fullName evidence="1">SPOR domain-containing protein</fullName>
    </recommendedName>
</protein>
<gene>
    <name evidence="2" type="ORF">A3F83_12075</name>
</gene>
<name>A0A1F5YV12_9BACT</name>
<dbReference type="Pfam" id="PF05036">
    <property type="entry name" value="SPOR"/>
    <property type="match status" value="1"/>
</dbReference>
<evidence type="ECO:0000259" key="1">
    <source>
        <dbReference type="PROSITE" id="PS51724"/>
    </source>
</evidence>
<comment type="caution">
    <text evidence="2">The sequence shown here is derived from an EMBL/GenBank/DDBJ whole genome shotgun (WGS) entry which is preliminary data.</text>
</comment>
<evidence type="ECO:0000313" key="2">
    <source>
        <dbReference type="EMBL" id="OGG03807.1"/>
    </source>
</evidence>
<dbReference type="SUPFAM" id="SSF110997">
    <property type="entry name" value="Sporulation related repeat"/>
    <property type="match status" value="1"/>
</dbReference>
<dbReference type="InterPro" id="IPR007730">
    <property type="entry name" value="SPOR-like_dom"/>
</dbReference>
<dbReference type="InterPro" id="IPR036680">
    <property type="entry name" value="SPOR-like_sf"/>
</dbReference>
<dbReference type="PROSITE" id="PS51724">
    <property type="entry name" value="SPOR"/>
    <property type="match status" value="1"/>
</dbReference>
<reference evidence="2 3" key="1">
    <citation type="journal article" date="2016" name="Nat. Commun.">
        <title>Thousands of microbial genomes shed light on interconnected biogeochemical processes in an aquifer system.</title>
        <authorList>
            <person name="Anantharaman K."/>
            <person name="Brown C.T."/>
            <person name="Hug L.A."/>
            <person name="Sharon I."/>
            <person name="Castelle C.J."/>
            <person name="Probst A.J."/>
            <person name="Thomas B.C."/>
            <person name="Singh A."/>
            <person name="Wilkins M.J."/>
            <person name="Karaoz U."/>
            <person name="Brodie E.L."/>
            <person name="Williams K.H."/>
            <person name="Hubbard S.S."/>
            <person name="Banfield J.F."/>
        </authorList>
    </citation>
    <scope>NUCLEOTIDE SEQUENCE [LARGE SCALE GENOMIC DNA]</scope>
</reference>
<dbReference type="EMBL" id="MFIX01000129">
    <property type="protein sequence ID" value="OGG03807.1"/>
    <property type="molecule type" value="Genomic_DNA"/>
</dbReference>
<dbReference type="Proteomes" id="UP000179129">
    <property type="component" value="Unassembled WGS sequence"/>
</dbReference>
<proteinExistence type="predicted"/>
<accession>A0A1F5YV12</accession>
<sequence>MKDKGIKFNGGGCLFLLLSGVLLLSGCAGLKARLSALRHHPQPAPAAQEVVSPLDSIWRSAVPVDTVVLQERPAKAAGQTELNPAPAPAELVAPGKAWGYRVQLASSADKKELEVLLARVEREFGTRPVLEESAGRYSLRIGSFRNLEAAEFERQRAFSYGYKFAWIVQTQIPHEDFKPEE</sequence>
<organism evidence="2 3">
    <name type="scientific">Candidatus Glassbacteria bacterium RIFCSPLOWO2_12_FULL_58_11</name>
    <dbReference type="NCBI Taxonomy" id="1817867"/>
    <lineage>
        <taxon>Bacteria</taxon>
        <taxon>Candidatus Glassiibacteriota</taxon>
    </lineage>
</organism>
<dbReference type="GO" id="GO:0042834">
    <property type="term" value="F:peptidoglycan binding"/>
    <property type="evidence" value="ECO:0007669"/>
    <property type="project" value="InterPro"/>
</dbReference>
<dbReference type="STRING" id="1817867.A3F83_12075"/>
<dbReference type="Gene3D" id="3.30.70.1070">
    <property type="entry name" value="Sporulation related repeat"/>
    <property type="match status" value="1"/>
</dbReference>
<evidence type="ECO:0000313" key="3">
    <source>
        <dbReference type="Proteomes" id="UP000179129"/>
    </source>
</evidence>